<dbReference type="Proteomes" id="UP000199075">
    <property type="component" value="Unassembled WGS sequence"/>
</dbReference>
<evidence type="ECO:0000313" key="2">
    <source>
        <dbReference type="Proteomes" id="UP000199075"/>
    </source>
</evidence>
<protein>
    <submittedName>
        <fullName evidence="1">Uncharacterized protein</fullName>
    </submittedName>
</protein>
<name>A0A1H0N4N4_9GAMM</name>
<proteinExistence type="predicted"/>
<reference evidence="2" key="1">
    <citation type="submission" date="2016-10" db="EMBL/GenBank/DDBJ databases">
        <authorList>
            <person name="Varghese N."/>
            <person name="Submissions S."/>
        </authorList>
    </citation>
    <scope>NUCLEOTIDE SEQUENCE [LARGE SCALE GENOMIC DNA]</scope>
    <source>
        <strain evidence="2">CGMCC 1.6444</strain>
    </source>
</reference>
<dbReference type="RefSeq" id="WP_089680935.1">
    <property type="nucleotide sequence ID" value="NZ_FNIV01000014.1"/>
</dbReference>
<accession>A0A1H0N4N4</accession>
<dbReference type="STRING" id="419597.SAMN04487957_11431"/>
<sequence length="167" mass="18617">MHVDTPRHILHLASLAELAGGNDAAFRLRLRRETACFHYELRDLEPETLLIEDAAAFMSAISGLLIGEEEARALLTLYPTARIRLAAYRDTADLEVREALAFCVAHFFLGCRWPSVHDRLDHDAFLALLRDQARLAGWRCAPPATVNFLLDGAGQDARREAGTHASR</sequence>
<dbReference type="OrthoDB" id="9863415at2"/>
<dbReference type="AlphaFoldDB" id="A0A1H0N4N4"/>
<gene>
    <name evidence="1" type="ORF">SAMN04487957_11431</name>
</gene>
<organism evidence="1 2">
    <name type="scientific">Halomonas shengliensis</name>
    <dbReference type="NCBI Taxonomy" id="419597"/>
    <lineage>
        <taxon>Bacteria</taxon>
        <taxon>Pseudomonadati</taxon>
        <taxon>Pseudomonadota</taxon>
        <taxon>Gammaproteobacteria</taxon>
        <taxon>Oceanospirillales</taxon>
        <taxon>Halomonadaceae</taxon>
        <taxon>Halomonas</taxon>
    </lineage>
</organism>
<dbReference type="EMBL" id="FNIV01000014">
    <property type="protein sequence ID" value="SDO87613.1"/>
    <property type="molecule type" value="Genomic_DNA"/>
</dbReference>
<evidence type="ECO:0000313" key="1">
    <source>
        <dbReference type="EMBL" id="SDO87613.1"/>
    </source>
</evidence>
<keyword evidence="2" id="KW-1185">Reference proteome</keyword>